<evidence type="ECO:0000313" key="2">
    <source>
        <dbReference type="EMBL" id="EAY03762.1"/>
    </source>
</evidence>
<keyword evidence="2" id="KW-0808">Transferase</keyword>
<dbReference type="Proteomes" id="UP000001542">
    <property type="component" value="Unassembled WGS sequence"/>
</dbReference>
<dbReference type="KEGG" id="tva:75651957"/>
<proteinExistence type="predicted"/>
<dbReference type="VEuPathDB" id="TrichDB:TVAGG3_0372850"/>
<gene>
    <name evidence="2" type="ORF">TVAG_072550</name>
</gene>
<reference evidence="2" key="2">
    <citation type="journal article" date="2007" name="Science">
        <title>Draft genome sequence of the sexually transmitted pathogen Trichomonas vaginalis.</title>
        <authorList>
            <person name="Carlton J.M."/>
            <person name="Hirt R.P."/>
            <person name="Silva J.C."/>
            <person name="Delcher A.L."/>
            <person name="Schatz M."/>
            <person name="Zhao Q."/>
            <person name="Wortman J.R."/>
            <person name="Bidwell S.L."/>
            <person name="Alsmark U.C.M."/>
            <person name="Besteiro S."/>
            <person name="Sicheritz-Ponten T."/>
            <person name="Noel C.J."/>
            <person name="Dacks J.B."/>
            <person name="Foster P.G."/>
            <person name="Simillion C."/>
            <person name="Van de Peer Y."/>
            <person name="Miranda-Saavedra D."/>
            <person name="Barton G.J."/>
            <person name="Westrop G.D."/>
            <person name="Mueller S."/>
            <person name="Dessi D."/>
            <person name="Fiori P.L."/>
            <person name="Ren Q."/>
            <person name="Paulsen I."/>
            <person name="Zhang H."/>
            <person name="Bastida-Corcuera F.D."/>
            <person name="Simoes-Barbosa A."/>
            <person name="Brown M.T."/>
            <person name="Hayes R.D."/>
            <person name="Mukherjee M."/>
            <person name="Okumura C.Y."/>
            <person name="Schneider R."/>
            <person name="Smith A.J."/>
            <person name="Vanacova S."/>
            <person name="Villalvazo M."/>
            <person name="Haas B.J."/>
            <person name="Pertea M."/>
            <person name="Feldblyum T.V."/>
            <person name="Utterback T.R."/>
            <person name="Shu C.L."/>
            <person name="Osoegawa K."/>
            <person name="de Jong P.J."/>
            <person name="Hrdy I."/>
            <person name="Horvathova L."/>
            <person name="Zubacova Z."/>
            <person name="Dolezal P."/>
            <person name="Malik S.B."/>
            <person name="Logsdon J.M. Jr."/>
            <person name="Henze K."/>
            <person name="Gupta A."/>
            <person name="Wang C.C."/>
            <person name="Dunne R.L."/>
            <person name="Upcroft J.A."/>
            <person name="Upcroft P."/>
            <person name="White O."/>
            <person name="Salzberg S.L."/>
            <person name="Tang P."/>
            <person name="Chiu C.-H."/>
            <person name="Lee Y.-S."/>
            <person name="Embley T.M."/>
            <person name="Coombs G.H."/>
            <person name="Mottram J.C."/>
            <person name="Tachezy J."/>
            <person name="Fraser-Liggett C.M."/>
            <person name="Johnson P.J."/>
        </authorList>
    </citation>
    <scope>NUCLEOTIDE SEQUENCE [LARGE SCALE GENOMIC DNA]</scope>
    <source>
        <strain evidence="2">G3</strain>
    </source>
</reference>
<dbReference type="InterPro" id="IPR001245">
    <property type="entry name" value="Ser-Thr/Tyr_kinase_cat_dom"/>
</dbReference>
<dbReference type="PANTHER" id="PTHR24362:SF309">
    <property type="entry name" value="PROTEIN KINASE DOMAIN-CONTAINING PROTEIN"/>
    <property type="match status" value="1"/>
</dbReference>
<dbReference type="PROSITE" id="PS50011">
    <property type="entry name" value="PROTEIN_KINASE_DOM"/>
    <property type="match status" value="1"/>
</dbReference>
<dbReference type="SMART" id="SM00220">
    <property type="entry name" value="S_TKc"/>
    <property type="match status" value="1"/>
</dbReference>
<protein>
    <submittedName>
        <fullName evidence="2">AGC family protein kinase</fullName>
    </submittedName>
</protein>
<dbReference type="RefSeq" id="XP_001315985.1">
    <property type="nucleotide sequence ID" value="XM_001315950.1"/>
</dbReference>
<dbReference type="VEuPathDB" id="TrichDB:TVAG_048010"/>
<dbReference type="EMBL" id="DS113495">
    <property type="protein sequence ID" value="EAY03762.1"/>
    <property type="molecule type" value="Genomic_DNA"/>
</dbReference>
<dbReference type="GO" id="GO:0005524">
    <property type="term" value="F:ATP binding"/>
    <property type="evidence" value="ECO:0007669"/>
    <property type="project" value="InterPro"/>
</dbReference>
<sequence>MHPNIINIYDYFNEKNYYVLVLKFCENGSLEDYLIQNENIPESKLMEWAKQILGALSYMHQNNASHHDIKPSNILIDSFGRIKLADFGIAQFLQKNEKSMIYGGSVAFIAPEQFLKVPYDSFKADAWSFGVTLYMLRFHGRLPFFGNNMMEIHSLMSKGFFEIPDHCSYEFRQIFNHALDPNVETRWSVSQLLDYVCKTSSGVTKHCVPNRSRSLINGRSSSLPRYEGHLNMMPSIIVPSIPRKIPRLLSN</sequence>
<dbReference type="GO" id="GO:0004672">
    <property type="term" value="F:protein kinase activity"/>
    <property type="evidence" value="ECO:0007669"/>
    <property type="project" value="InterPro"/>
</dbReference>
<dbReference type="STRING" id="5722.A2EUD8"/>
<dbReference type="PRINTS" id="PR00109">
    <property type="entry name" value="TYRKINASE"/>
</dbReference>
<feature type="domain" description="Protein kinase" evidence="1">
    <location>
        <begin position="1"/>
        <end position="203"/>
    </location>
</feature>
<evidence type="ECO:0000313" key="3">
    <source>
        <dbReference type="Proteomes" id="UP000001542"/>
    </source>
</evidence>
<dbReference type="AlphaFoldDB" id="A2EUD8"/>
<dbReference type="eggNOG" id="KOG0583">
    <property type="taxonomic scope" value="Eukaryota"/>
</dbReference>
<dbReference type="InterPro" id="IPR011009">
    <property type="entry name" value="Kinase-like_dom_sf"/>
</dbReference>
<accession>A2EUD8</accession>
<dbReference type="OrthoDB" id="8693905at2759"/>
<keyword evidence="2" id="KW-0418">Kinase</keyword>
<dbReference type="InParanoid" id="A2EUD8"/>
<dbReference type="SUPFAM" id="SSF56112">
    <property type="entry name" value="Protein kinase-like (PK-like)"/>
    <property type="match status" value="1"/>
</dbReference>
<dbReference type="OMA" id="QNNASHH"/>
<evidence type="ECO:0000259" key="1">
    <source>
        <dbReference type="PROSITE" id="PS50011"/>
    </source>
</evidence>
<dbReference type="InterPro" id="IPR000719">
    <property type="entry name" value="Prot_kinase_dom"/>
</dbReference>
<dbReference type="Gene3D" id="1.10.510.10">
    <property type="entry name" value="Transferase(Phosphotransferase) domain 1"/>
    <property type="match status" value="1"/>
</dbReference>
<reference evidence="2" key="1">
    <citation type="submission" date="2006-10" db="EMBL/GenBank/DDBJ databases">
        <authorList>
            <person name="Amadeo P."/>
            <person name="Zhao Q."/>
            <person name="Wortman J."/>
            <person name="Fraser-Liggett C."/>
            <person name="Carlton J."/>
        </authorList>
    </citation>
    <scope>NUCLEOTIDE SEQUENCE</scope>
    <source>
        <strain evidence="2">G3</strain>
    </source>
</reference>
<dbReference type="PANTHER" id="PTHR24362">
    <property type="entry name" value="SERINE/THREONINE-PROTEIN KINASE NEK"/>
    <property type="match status" value="1"/>
</dbReference>
<name>A2EUD8_TRIV3</name>
<dbReference type="Pfam" id="PF00069">
    <property type="entry name" value="Pkinase"/>
    <property type="match status" value="1"/>
</dbReference>
<keyword evidence="3" id="KW-1185">Reference proteome</keyword>
<organism evidence="2 3">
    <name type="scientific">Trichomonas vaginalis (strain ATCC PRA-98 / G3)</name>
    <dbReference type="NCBI Taxonomy" id="412133"/>
    <lineage>
        <taxon>Eukaryota</taxon>
        <taxon>Metamonada</taxon>
        <taxon>Parabasalia</taxon>
        <taxon>Trichomonadida</taxon>
        <taxon>Trichomonadidae</taxon>
        <taxon>Trichomonas</taxon>
    </lineage>
</organism>